<evidence type="ECO:0000313" key="2">
    <source>
        <dbReference type="EMBL" id="CAD9497617.1"/>
    </source>
</evidence>
<name>A0A7S2MR13_9EUKA</name>
<organism evidence="2">
    <name type="scientific">Haptolina brevifila</name>
    <dbReference type="NCBI Taxonomy" id="156173"/>
    <lineage>
        <taxon>Eukaryota</taxon>
        <taxon>Haptista</taxon>
        <taxon>Haptophyta</taxon>
        <taxon>Prymnesiophyceae</taxon>
        <taxon>Prymnesiales</taxon>
        <taxon>Prymnesiaceae</taxon>
        <taxon>Haptolina</taxon>
    </lineage>
</organism>
<dbReference type="EMBL" id="HBGU01052159">
    <property type="protein sequence ID" value="CAD9497617.1"/>
    <property type="molecule type" value="Transcribed_RNA"/>
</dbReference>
<feature type="region of interest" description="Disordered" evidence="1">
    <location>
        <begin position="87"/>
        <end position="126"/>
    </location>
</feature>
<dbReference type="AlphaFoldDB" id="A0A7S2MR13"/>
<proteinExistence type="predicted"/>
<sequence length="126" mass="13762">MDPANPLRFSTEHDFMLFKLHREKQAAASVERQWSKSLRSTVPYKGVPFRSGTTSITSPLNFAPGAGASSSNQLATSSNYMVLQGPVVQKQKQAPVRTMDWGGNEPGNPSYYPLPLGKQSFSTRGA</sequence>
<reference evidence="2" key="1">
    <citation type="submission" date="2021-01" db="EMBL/GenBank/DDBJ databases">
        <authorList>
            <person name="Corre E."/>
            <person name="Pelletier E."/>
            <person name="Niang G."/>
            <person name="Scheremetjew M."/>
            <person name="Finn R."/>
            <person name="Kale V."/>
            <person name="Holt S."/>
            <person name="Cochrane G."/>
            <person name="Meng A."/>
            <person name="Brown T."/>
            <person name="Cohen L."/>
        </authorList>
    </citation>
    <scope>NUCLEOTIDE SEQUENCE</scope>
    <source>
        <strain evidence="2">UTEX LB 985</strain>
    </source>
</reference>
<evidence type="ECO:0000256" key="1">
    <source>
        <dbReference type="SAM" id="MobiDB-lite"/>
    </source>
</evidence>
<accession>A0A7S2MR13</accession>
<gene>
    <name evidence="2" type="ORF">CBRE1094_LOCUS28470</name>
</gene>
<protein>
    <submittedName>
        <fullName evidence="2">Uncharacterized protein</fullName>
    </submittedName>
</protein>